<comment type="caution">
    <text evidence="7">The sequence shown here is derived from an EMBL/GenBank/DDBJ whole genome shotgun (WGS) entry which is preliminary data.</text>
</comment>
<evidence type="ECO:0000256" key="4">
    <source>
        <dbReference type="PROSITE-ProRule" id="PRU00433"/>
    </source>
</evidence>
<evidence type="ECO:0000313" key="7">
    <source>
        <dbReference type="EMBL" id="PQV59148.1"/>
    </source>
</evidence>
<keyword evidence="1 4" id="KW-0349">Heme</keyword>
<evidence type="ECO:0000313" key="8">
    <source>
        <dbReference type="Proteomes" id="UP000238338"/>
    </source>
</evidence>
<evidence type="ECO:0000256" key="1">
    <source>
        <dbReference type="ARBA" id="ARBA00022617"/>
    </source>
</evidence>
<evidence type="ECO:0000256" key="5">
    <source>
        <dbReference type="SAM" id="SignalP"/>
    </source>
</evidence>
<dbReference type="AlphaFoldDB" id="A0A2S8SEN5"/>
<feature type="signal peptide" evidence="5">
    <location>
        <begin position="1"/>
        <end position="23"/>
    </location>
</feature>
<keyword evidence="3 4" id="KW-0408">Iron</keyword>
<dbReference type="Proteomes" id="UP000238338">
    <property type="component" value="Unassembled WGS sequence"/>
</dbReference>
<dbReference type="Pfam" id="PF13442">
    <property type="entry name" value="Cytochrome_CBB3"/>
    <property type="match status" value="1"/>
</dbReference>
<proteinExistence type="predicted"/>
<keyword evidence="5" id="KW-0732">Signal</keyword>
<dbReference type="SUPFAM" id="SSF46626">
    <property type="entry name" value="Cytochrome c"/>
    <property type="match status" value="1"/>
</dbReference>
<dbReference type="GO" id="GO:0009055">
    <property type="term" value="F:electron transfer activity"/>
    <property type="evidence" value="ECO:0007669"/>
    <property type="project" value="InterPro"/>
</dbReference>
<dbReference type="RefSeq" id="WP_105513345.1">
    <property type="nucleotide sequence ID" value="NZ_PVEP01000001.1"/>
</dbReference>
<feature type="domain" description="Cytochrome c" evidence="6">
    <location>
        <begin position="25"/>
        <end position="136"/>
    </location>
</feature>
<dbReference type="GO" id="GO:0020037">
    <property type="term" value="F:heme binding"/>
    <property type="evidence" value="ECO:0007669"/>
    <property type="project" value="InterPro"/>
</dbReference>
<gene>
    <name evidence="7" type="ORF">LX70_00972</name>
</gene>
<dbReference type="OrthoDB" id="335174at2"/>
<keyword evidence="8" id="KW-1185">Reference proteome</keyword>
<evidence type="ECO:0000259" key="6">
    <source>
        <dbReference type="PROSITE" id="PS51007"/>
    </source>
</evidence>
<name>A0A2S8SEN5_9RHOB</name>
<feature type="chain" id="PRO_5015623644" evidence="5">
    <location>
        <begin position="24"/>
        <end position="137"/>
    </location>
</feature>
<dbReference type="Gene3D" id="1.10.760.10">
    <property type="entry name" value="Cytochrome c-like domain"/>
    <property type="match status" value="1"/>
</dbReference>
<dbReference type="PROSITE" id="PS51007">
    <property type="entry name" value="CYTC"/>
    <property type="match status" value="1"/>
</dbReference>
<dbReference type="InterPro" id="IPR009056">
    <property type="entry name" value="Cyt_c-like_dom"/>
</dbReference>
<evidence type="ECO:0000256" key="3">
    <source>
        <dbReference type="ARBA" id="ARBA00023004"/>
    </source>
</evidence>
<organism evidence="7 8">
    <name type="scientific">Albidovulum denitrificans</name>
    <dbReference type="NCBI Taxonomy" id="404881"/>
    <lineage>
        <taxon>Bacteria</taxon>
        <taxon>Pseudomonadati</taxon>
        <taxon>Pseudomonadota</taxon>
        <taxon>Alphaproteobacteria</taxon>
        <taxon>Rhodobacterales</taxon>
        <taxon>Paracoccaceae</taxon>
        <taxon>Albidovulum</taxon>
    </lineage>
</organism>
<dbReference type="InterPro" id="IPR036909">
    <property type="entry name" value="Cyt_c-like_dom_sf"/>
</dbReference>
<dbReference type="EMBL" id="PVEP01000001">
    <property type="protein sequence ID" value="PQV59148.1"/>
    <property type="molecule type" value="Genomic_DNA"/>
</dbReference>
<keyword evidence="2 4" id="KW-0479">Metal-binding</keyword>
<reference evidence="7 8" key="1">
    <citation type="submission" date="2018-02" db="EMBL/GenBank/DDBJ databases">
        <title>Genomic Encyclopedia of Archaeal and Bacterial Type Strains, Phase II (KMG-II): from individual species to whole genera.</title>
        <authorList>
            <person name="Goeker M."/>
        </authorList>
    </citation>
    <scope>NUCLEOTIDE SEQUENCE [LARGE SCALE GENOMIC DNA]</scope>
    <source>
        <strain evidence="7 8">DSM 18921</strain>
    </source>
</reference>
<dbReference type="GO" id="GO:0046872">
    <property type="term" value="F:metal ion binding"/>
    <property type="evidence" value="ECO:0007669"/>
    <property type="project" value="UniProtKB-KW"/>
</dbReference>
<accession>A0A2S8SEN5</accession>
<protein>
    <submittedName>
        <fullName evidence="7">Mono/diheme cytochrome c family protein</fullName>
    </submittedName>
</protein>
<evidence type="ECO:0000256" key="2">
    <source>
        <dbReference type="ARBA" id="ARBA00022723"/>
    </source>
</evidence>
<sequence>MTKHLIAPGVAAVFGLAVLAACAPDGRVAGRALYDQYCVSCHGTSGIGDGPAAAGLDHPPADLTRISERNGGTFPMVRVMSAIDGYTRRGDRASVMPELGVALQEGPLVMVPTGDGVETPTPANLVALAEYLRGIQR</sequence>
<dbReference type="PROSITE" id="PS51257">
    <property type="entry name" value="PROKAR_LIPOPROTEIN"/>
    <property type="match status" value="1"/>
</dbReference>